<evidence type="ECO:0000313" key="2">
    <source>
        <dbReference type="Proteomes" id="UP001218629"/>
    </source>
</evidence>
<dbReference type="Proteomes" id="UP001218629">
    <property type="component" value="Chromosome"/>
</dbReference>
<gene>
    <name evidence="1" type="ORF">MOV08_02920</name>
</gene>
<proteinExistence type="predicted"/>
<reference evidence="1 2" key="1">
    <citation type="submission" date="2022-03" db="EMBL/GenBank/DDBJ databases">
        <title>Streptomyces yunnanensis P86,complete genome.</title>
        <authorList>
            <person name="Chen S."/>
            <person name="Zhang Q."/>
        </authorList>
    </citation>
    <scope>NUCLEOTIDE SEQUENCE [LARGE SCALE GENOMIC DNA]</scope>
    <source>
        <strain evidence="1 2">P86</strain>
    </source>
</reference>
<organism evidence="1 2">
    <name type="scientific">Streptomyces yunnanensis</name>
    <dbReference type="NCBI Taxonomy" id="156453"/>
    <lineage>
        <taxon>Bacteria</taxon>
        <taxon>Bacillati</taxon>
        <taxon>Actinomycetota</taxon>
        <taxon>Actinomycetes</taxon>
        <taxon>Kitasatosporales</taxon>
        <taxon>Streptomycetaceae</taxon>
        <taxon>Streptomyces</taxon>
    </lineage>
</organism>
<evidence type="ECO:0000313" key="1">
    <source>
        <dbReference type="EMBL" id="WEB38359.1"/>
    </source>
</evidence>
<keyword evidence="2" id="KW-1185">Reference proteome</keyword>
<name>A0ABY8A108_9ACTN</name>
<accession>A0ABY8A108</accession>
<dbReference type="RefSeq" id="WP_039629247.1">
    <property type="nucleotide sequence ID" value="NZ_CP095749.1"/>
</dbReference>
<sequence length="59" mass="6369">MSRTAVLSLDLEGVEAADFEVVEANEYSSALMPAIGPLPGGIDGRLRVRRDDYGPGDYR</sequence>
<dbReference type="EMBL" id="CP095749">
    <property type="protein sequence ID" value="WEB38359.1"/>
    <property type="molecule type" value="Genomic_DNA"/>
</dbReference>
<protein>
    <submittedName>
        <fullName evidence="1">Uncharacterized protein</fullName>
    </submittedName>
</protein>